<dbReference type="InterPro" id="IPR001789">
    <property type="entry name" value="Sig_transdc_resp-reg_receiver"/>
</dbReference>
<dbReference type="Pfam" id="PF00072">
    <property type="entry name" value="Response_reg"/>
    <property type="match status" value="1"/>
</dbReference>
<dbReference type="Gene3D" id="3.40.50.2300">
    <property type="match status" value="1"/>
</dbReference>
<proteinExistence type="predicted"/>
<reference evidence="3 4" key="1">
    <citation type="submission" date="2016-07" db="EMBL/GenBank/DDBJ databases">
        <title>Caryophanon latum genome sequencing.</title>
        <authorList>
            <person name="Verma A."/>
            <person name="Pal Y."/>
            <person name="Krishnamurthi S."/>
        </authorList>
    </citation>
    <scope>NUCLEOTIDE SEQUENCE [LARGE SCALE GENOMIC DNA]</scope>
    <source>
        <strain evidence="3 4">DSM 14151</strain>
    </source>
</reference>
<dbReference type="PROSITE" id="PS50110">
    <property type="entry name" value="RESPONSE_REGULATORY"/>
    <property type="match status" value="1"/>
</dbReference>
<dbReference type="AlphaFoldDB" id="A0A1C0YAI0"/>
<evidence type="ECO:0000313" key="3">
    <source>
        <dbReference type="EMBL" id="OCS84197.1"/>
    </source>
</evidence>
<organism evidence="3 4">
    <name type="scientific">Caryophanon latum</name>
    <dbReference type="NCBI Taxonomy" id="33977"/>
    <lineage>
        <taxon>Bacteria</taxon>
        <taxon>Bacillati</taxon>
        <taxon>Bacillota</taxon>
        <taxon>Bacilli</taxon>
        <taxon>Bacillales</taxon>
        <taxon>Caryophanaceae</taxon>
        <taxon>Caryophanon</taxon>
    </lineage>
</organism>
<sequence length="274" mass="32100">MNTQQSLPIHIAKRFFDLLKFNMTRTKSSMCVAIIKIIESNAQQLAEMETFLLSEIRKNDVLFHMQEGYVGILLTQSGERETLAFLHRLFKNLNEEIVAHVTEIRNEQAQFPHIIEAAVQYLQYATKRSHIEVNTAYNEPEKETVKVSIIENNEIFRNVLQAEVNNLQLAHFTLQTKSFDDGQAFLQSDFYHSSHMHVVIVNDVLPRKNGMAVLHQLRNMPNEKKFIIYMMTNRLSEQDMITAYKAGVDYYLIKPFNLRLFEAQIQRAFERLWT</sequence>
<dbReference type="InterPro" id="IPR052048">
    <property type="entry name" value="ST_Response_Regulator"/>
</dbReference>
<gene>
    <name evidence="3" type="ORF">A6K76_16105</name>
</gene>
<dbReference type="RefSeq" id="WP_066466596.1">
    <property type="nucleotide sequence ID" value="NZ_MATO01000084.1"/>
</dbReference>
<feature type="domain" description="Response regulatory" evidence="2">
    <location>
        <begin position="146"/>
        <end position="269"/>
    </location>
</feature>
<name>A0A1C0YAI0_9BACL</name>
<comment type="caution">
    <text evidence="3">The sequence shown here is derived from an EMBL/GenBank/DDBJ whole genome shotgun (WGS) entry which is preliminary data.</text>
</comment>
<evidence type="ECO:0000313" key="4">
    <source>
        <dbReference type="Proteomes" id="UP000093482"/>
    </source>
</evidence>
<dbReference type="PANTHER" id="PTHR43228:SF1">
    <property type="entry name" value="TWO-COMPONENT RESPONSE REGULATOR ARR22"/>
    <property type="match status" value="1"/>
</dbReference>
<evidence type="ECO:0000256" key="1">
    <source>
        <dbReference type="PROSITE-ProRule" id="PRU00169"/>
    </source>
</evidence>
<dbReference type="CDD" id="cd00156">
    <property type="entry name" value="REC"/>
    <property type="match status" value="1"/>
</dbReference>
<dbReference type="InterPro" id="IPR011006">
    <property type="entry name" value="CheY-like_superfamily"/>
</dbReference>
<accession>A0A1C0YAI0</accession>
<dbReference type="GO" id="GO:0000160">
    <property type="term" value="P:phosphorelay signal transduction system"/>
    <property type="evidence" value="ECO:0007669"/>
    <property type="project" value="InterPro"/>
</dbReference>
<dbReference type="PANTHER" id="PTHR43228">
    <property type="entry name" value="TWO-COMPONENT RESPONSE REGULATOR"/>
    <property type="match status" value="1"/>
</dbReference>
<protein>
    <recommendedName>
        <fullName evidence="2">Response regulatory domain-containing protein</fullName>
    </recommendedName>
</protein>
<dbReference type="SMART" id="SM00448">
    <property type="entry name" value="REC"/>
    <property type="match status" value="1"/>
</dbReference>
<comment type="caution">
    <text evidence="1">Lacks conserved residue(s) required for the propagation of feature annotation.</text>
</comment>
<dbReference type="SUPFAM" id="SSF52172">
    <property type="entry name" value="CheY-like"/>
    <property type="match status" value="1"/>
</dbReference>
<evidence type="ECO:0000259" key="2">
    <source>
        <dbReference type="PROSITE" id="PS50110"/>
    </source>
</evidence>
<keyword evidence="4" id="KW-1185">Reference proteome</keyword>
<dbReference type="OrthoDB" id="9759607at2"/>
<dbReference type="Proteomes" id="UP000093482">
    <property type="component" value="Unassembled WGS sequence"/>
</dbReference>
<dbReference type="EMBL" id="MATO01000084">
    <property type="protein sequence ID" value="OCS84197.1"/>
    <property type="molecule type" value="Genomic_DNA"/>
</dbReference>